<dbReference type="EMBL" id="VHJK01000001">
    <property type="protein sequence ID" value="TRD10877.1"/>
    <property type="molecule type" value="Genomic_DNA"/>
</dbReference>
<dbReference type="Proteomes" id="UP000316343">
    <property type="component" value="Unassembled WGS sequence"/>
</dbReference>
<keyword evidence="1" id="KW-0812">Transmembrane</keyword>
<feature type="transmembrane region" description="Helical" evidence="1">
    <location>
        <begin position="14"/>
        <end position="32"/>
    </location>
</feature>
<dbReference type="Pfam" id="PF05545">
    <property type="entry name" value="FixQ"/>
    <property type="match status" value="1"/>
</dbReference>
<dbReference type="InterPro" id="IPR008621">
    <property type="entry name" value="Cbb3-typ_cyt_oxidase_comp"/>
</dbReference>
<evidence type="ECO:0000313" key="2">
    <source>
        <dbReference type="EMBL" id="TRD10877.1"/>
    </source>
</evidence>
<comment type="caution">
    <text evidence="2">The sequence shown here is derived from an EMBL/GenBank/DDBJ whole genome shotgun (WGS) entry which is preliminary data.</text>
</comment>
<name>A0A547P9V2_9SPHN</name>
<sequence length="53" mass="6306">MSFYEIFRHFADSYGLLIIFGLYLLLCGWHFLPRSREGVEEAKHSIFKEDDHA</sequence>
<proteinExistence type="predicted"/>
<gene>
    <name evidence="2" type="ORF">FGU71_02675</name>
</gene>
<accession>A0A547P9V2</accession>
<protein>
    <submittedName>
        <fullName evidence="2">Cbb3-type cytochrome c oxidase subunit 3</fullName>
    </submittedName>
</protein>
<dbReference type="RefSeq" id="WP_142787139.1">
    <property type="nucleotide sequence ID" value="NZ_VHJK01000001.1"/>
</dbReference>
<evidence type="ECO:0000313" key="3">
    <source>
        <dbReference type="Proteomes" id="UP000316343"/>
    </source>
</evidence>
<evidence type="ECO:0000256" key="1">
    <source>
        <dbReference type="SAM" id="Phobius"/>
    </source>
</evidence>
<dbReference type="AlphaFoldDB" id="A0A547P9V2"/>
<keyword evidence="1" id="KW-0472">Membrane</keyword>
<keyword evidence="3" id="KW-1185">Reference proteome</keyword>
<reference evidence="2 3" key="1">
    <citation type="submission" date="2019-06" db="EMBL/GenBank/DDBJ databases">
        <title>Erythrobacter insulae sp. nov., isolated from a tidal flat.</title>
        <authorList>
            <person name="Yoon J.-H."/>
        </authorList>
    </citation>
    <scope>NUCLEOTIDE SEQUENCE [LARGE SCALE GENOMIC DNA]</scope>
    <source>
        <strain evidence="2 3">JBTF-M21</strain>
    </source>
</reference>
<organism evidence="2 3">
    <name type="scientific">Erythrobacter insulae</name>
    <dbReference type="NCBI Taxonomy" id="2584124"/>
    <lineage>
        <taxon>Bacteria</taxon>
        <taxon>Pseudomonadati</taxon>
        <taxon>Pseudomonadota</taxon>
        <taxon>Alphaproteobacteria</taxon>
        <taxon>Sphingomonadales</taxon>
        <taxon>Erythrobacteraceae</taxon>
        <taxon>Erythrobacter/Porphyrobacter group</taxon>
        <taxon>Erythrobacter</taxon>
    </lineage>
</organism>
<dbReference type="CDD" id="cd01324">
    <property type="entry name" value="cbb3_Oxidase_CcoQ"/>
    <property type="match status" value="1"/>
</dbReference>
<keyword evidence="1" id="KW-1133">Transmembrane helix</keyword>